<keyword evidence="1" id="KW-0812">Transmembrane</keyword>
<name>A0A6L5YUV3_9FIRM</name>
<feature type="transmembrane region" description="Helical" evidence="1">
    <location>
        <begin position="132"/>
        <end position="151"/>
    </location>
</feature>
<evidence type="ECO:0000313" key="2">
    <source>
        <dbReference type="EMBL" id="MST75501.1"/>
    </source>
</evidence>
<evidence type="ECO:0000256" key="1">
    <source>
        <dbReference type="SAM" id="Phobius"/>
    </source>
</evidence>
<dbReference type="AlphaFoldDB" id="A0A6L5YUV3"/>
<accession>A0A6L5YUV3</accession>
<reference evidence="2 3" key="1">
    <citation type="submission" date="2019-08" db="EMBL/GenBank/DDBJ databases">
        <title>In-depth cultivation of the pig gut microbiome towards novel bacterial diversity and tailored functional studies.</title>
        <authorList>
            <person name="Wylensek D."/>
            <person name="Hitch T.C.A."/>
            <person name="Clavel T."/>
        </authorList>
    </citation>
    <scope>NUCLEOTIDE SEQUENCE [LARGE SCALE GENOMIC DNA]</scope>
    <source>
        <strain evidence="2 3">MUC/MUC-530-WT-4D</strain>
    </source>
</reference>
<keyword evidence="1" id="KW-1133">Transmembrane helix</keyword>
<sequence>MNEELKNVLIDNNVPVKEDKLIEDEIKVKKLTYLKLRDAIWKVGRVVAELEDENIYLAAIKNGKVGNTAYLALKFLPGRVEIVGYAKEGLFNQHTTEKAIKELEKALMPDEPRDEKKNDSEEVVVPNKTKKILGIVIGILVVACISLYFMMISPAIKATNAYNKAVDEYNEMSTRYDEALKKVCVDNIEGISATAGRLEKESVELADVIQTVLDGNTANKIENDTATIYKLIDSMKDDLKVVAQIENPSEKWVTERLKTVSKIKEVEAVSEDNDPNMMLGKDGGYTACLYFTISDIDSDSVEGDTIVDKGTDVGGAIEVYKSVKDAEARCEYLSGFDNTLLYSGSYAIIGTMVIRTSYRLDGESQLELTTEITKAFTKL</sequence>
<protein>
    <submittedName>
        <fullName evidence="2">Uncharacterized protein</fullName>
    </submittedName>
</protein>
<keyword evidence="3" id="KW-1185">Reference proteome</keyword>
<dbReference type="Proteomes" id="UP000474024">
    <property type="component" value="Unassembled WGS sequence"/>
</dbReference>
<proteinExistence type="predicted"/>
<evidence type="ECO:0000313" key="3">
    <source>
        <dbReference type="Proteomes" id="UP000474024"/>
    </source>
</evidence>
<organism evidence="2 3">
    <name type="scientific">Roseburia porci</name>
    <dbReference type="NCBI Taxonomy" id="2605790"/>
    <lineage>
        <taxon>Bacteria</taxon>
        <taxon>Bacillati</taxon>
        <taxon>Bacillota</taxon>
        <taxon>Clostridia</taxon>
        <taxon>Lachnospirales</taxon>
        <taxon>Lachnospiraceae</taxon>
        <taxon>Roseburia</taxon>
    </lineage>
</organism>
<dbReference type="RefSeq" id="WP_154430463.1">
    <property type="nucleotide sequence ID" value="NZ_VUNI01000019.1"/>
</dbReference>
<dbReference type="EMBL" id="VUNI01000019">
    <property type="protein sequence ID" value="MST75501.1"/>
    <property type="molecule type" value="Genomic_DNA"/>
</dbReference>
<keyword evidence="1" id="KW-0472">Membrane</keyword>
<comment type="caution">
    <text evidence="2">The sequence shown here is derived from an EMBL/GenBank/DDBJ whole genome shotgun (WGS) entry which is preliminary data.</text>
</comment>
<gene>
    <name evidence="2" type="ORF">FYJ75_10810</name>
</gene>